<name>A0A0W8FW11_9ZZZZ</name>
<feature type="domain" description="HD" evidence="8">
    <location>
        <begin position="440"/>
        <end position="558"/>
    </location>
</feature>
<keyword evidence="4" id="KW-0378">Hydrolase</keyword>
<organism evidence="9">
    <name type="scientific">hydrocarbon metagenome</name>
    <dbReference type="NCBI Taxonomy" id="938273"/>
    <lineage>
        <taxon>unclassified sequences</taxon>
        <taxon>metagenomes</taxon>
        <taxon>ecological metagenomes</taxon>
    </lineage>
</organism>
<evidence type="ECO:0000256" key="5">
    <source>
        <dbReference type="ARBA" id="ARBA00022842"/>
    </source>
</evidence>
<evidence type="ECO:0000256" key="3">
    <source>
        <dbReference type="ARBA" id="ARBA00022737"/>
    </source>
</evidence>
<proteinExistence type="inferred from homology"/>
<dbReference type="InterPro" id="IPR002912">
    <property type="entry name" value="ACT_dom"/>
</dbReference>
<dbReference type="InterPro" id="IPR003607">
    <property type="entry name" value="HD/PDEase_dom"/>
</dbReference>
<dbReference type="SUPFAM" id="SSF55021">
    <property type="entry name" value="ACT-like"/>
    <property type="match status" value="2"/>
</dbReference>
<dbReference type="EC" id="2.7.7.59" evidence="9"/>
<dbReference type="PANTHER" id="PTHR47320:SF1">
    <property type="entry name" value="BIFUNCTIONAL URIDYLYLTRANSFERASE_URIDYLYL-REMOVING ENZYME"/>
    <property type="match status" value="1"/>
</dbReference>
<dbReference type="Gene3D" id="1.10.3090.10">
    <property type="entry name" value="cca-adding enzyme, domain 2"/>
    <property type="match status" value="1"/>
</dbReference>
<dbReference type="GO" id="GO:0008773">
    <property type="term" value="F:[protein-PII] uridylyltransferase activity"/>
    <property type="evidence" value="ECO:0007669"/>
    <property type="project" value="UniProtKB-EC"/>
</dbReference>
<evidence type="ECO:0000256" key="4">
    <source>
        <dbReference type="ARBA" id="ARBA00022801"/>
    </source>
</evidence>
<dbReference type="SUPFAM" id="SSF81593">
    <property type="entry name" value="Nucleotidyltransferase substrate binding subunit/domain"/>
    <property type="match status" value="1"/>
</dbReference>
<dbReference type="AlphaFoldDB" id="A0A0W8FW11"/>
<dbReference type="SUPFAM" id="SSF109604">
    <property type="entry name" value="HD-domain/PDEase-like"/>
    <property type="match status" value="1"/>
</dbReference>
<keyword evidence="6" id="KW-0511">Multifunctional enzyme</keyword>
<dbReference type="InterPro" id="IPR043519">
    <property type="entry name" value="NT_sf"/>
</dbReference>
<dbReference type="PROSITE" id="PS51831">
    <property type="entry name" value="HD"/>
    <property type="match status" value="1"/>
</dbReference>
<dbReference type="HAMAP" id="MF_00277">
    <property type="entry name" value="PII_uridylyl_transf"/>
    <property type="match status" value="1"/>
</dbReference>
<sequence length="853" mass="99029">MTKKLEIKKQFNEEKQKLFKDKSLLKDAFKFCVRYSLLVEEYIRRILHDYKIEFAIASAGSFSRRELSPHSDIDLMFICRKVDGNESLINKCVTDLWDCGIEVSHTVRDFNDIMKFLSEDLHAFTQFFETRIILGNDDVYLDWNNLITSVLTKEDKINLIKEFFADTKLRHAKYGESSKVLEPNIKFTAGGLRDLQAAEWMYSFKNDLILSNQNETTQTEIFIDSLKHNKSINNKIANRLLNSYKFILSVRNHLHLISPTKSDRLEFASQEKIANLLEYPPVAWHNFMKEYFASASILKLFSRTMMKKFDEEISNPISDFLSIKVDDDFIMKGNRLSLADPDSDVDLSKVLRVFYYRAVRDAVFDENLRSKIIELALQSDDEVKPENTSSTFFRELLRLPKNVGKTISTMNELGVLTAFLSELRELVGFFQPGVYHCYTADEHTIIALANLEKLKDEDSRLGKIFYNIERHDLLYLGVLFHDIAKPISVSGHEIIGAEIASSIMERLGYEQEEINLVRFLVRHHLTMEQVAFRRNLNDPITLDQFAANVPSVEALEMLYLLTFADLSAVSPVVWTQWKSDLLFELYRKTKIMLEDRVSGEQLIYADTLETINGKVKEADESLRQHLEAFDDLTYLQQFSDEEINAHAEEIANGEDTSVFFKEEETYTSITVITEDNESVLARLCGAMSINDLNIHDARIFTRKDGLIIDNFNVTDFRTHRKIEPERYEKIKNDIIASINNQLSINKEFKRVKSKWWRIEDKLFSRKGNVKVLFEKHQKYTIIDIFSPDRLGLLYQVTRKLSELGLSIYFAKISTKGDDVVDSFYVLTQAGRKISPNNFELVKKELTETIEQML</sequence>
<dbReference type="PANTHER" id="PTHR47320">
    <property type="entry name" value="BIFUNCTIONAL URIDYLYLTRANSFERASE/URIDYLYL-REMOVING ENZYME"/>
    <property type="match status" value="1"/>
</dbReference>
<reference evidence="9" key="1">
    <citation type="journal article" date="2015" name="Proc. Natl. Acad. Sci. U.S.A.">
        <title>Networks of energetic and metabolic interactions define dynamics in microbial communities.</title>
        <authorList>
            <person name="Embree M."/>
            <person name="Liu J.K."/>
            <person name="Al-Bassam M.M."/>
            <person name="Zengler K."/>
        </authorList>
    </citation>
    <scope>NUCLEOTIDE SEQUENCE</scope>
</reference>
<dbReference type="Pfam" id="PF08335">
    <property type="entry name" value="GlnD_UR_UTase"/>
    <property type="match status" value="1"/>
</dbReference>
<dbReference type="CDD" id="cd04899">
    <property type="entry name" value="ACT_ACR-UUR-like_2"/>
    <property type="match status" value="1"/>
</dbReference>
<keyword evidence="1 9" id="KW-0808">Transferase</keyword>
<evidence type="ECO:0000256" key="6">
    <source>
        <dbReference type="ARBA" id="ARBA00023268"/>
    </source>
</evidence>
<dbReference type="Gene3D" id="3.30.460.10">
    <property type="entry name" value="Beta Polymerase, domain 2"/>
    <property type="match status" value="1"/>
</dbReference>
<dbReference type="SMART" id="SM00471">
    <property type="entry name" value="HDc"/>
    <property type="match status" value="1"/>
</dbReference>
<keyword evidence="2 9" id="KW-0548">Nucleotidyltransferase</keyword>
<dbReference type="PIRSF" id="PIRSF006288">
    <property type="entry name" value="PII_uridyltransf"/>
    <property type="match status" value="1"/>
</dbReference>
<dbReference type="GO" id="GO:0016787">
    <property type="term" value="F:hydrolase activity"/>
    <property type="evidence" value="ECO:0007669"/>
    <property type="project" value="UniProtKB-KW"/>
</dbReference>
<dbReference type="EMBL" id="LNQE01000771">
    <property type="protein sequence ID" value="KUG25099.1"/>
    <property type="molecule type" value="Genomic_DNA"/>
</dbReference>
<feature type="domain" description="ACT" evidence="7">
    <location>
        <begin position="781"/>
        <end position="853"/>
    </location>
</feature>
<evidence type="ECO:0000313" key="9">
    <source>
        <dbReference type="EMBL" id="KUG25099.1"/>
    </source>
</evidence>
<comment type="caution">
    <text evidence="9">The sequence shown here is derived from an EMBL/GenBank/DDBJ whole genome shotgun (WGS) entry which is preliminary data.</text>
</comment>
<dbReference type="Pfam" id="PF01966">
    <property type="entry name" value="HD"/>
    <property type="match status" value="1"/>
</dbReference>
<evidence type="ECO:0000256" key="1">
    <source>
        <dbReference type="ARBA" id="ARBA00022679"/>
    </source>
</evidence>
<dbReference type="CDD" id="cd04900">
    <property type="entry name" value="ACT_UUR-like_1"/>
    <property type="match status" value="1"/>
</dbReference>
<keyword evidence="5" id="KW-0460">Magnesium</keyword>
<evidence type="ECO:0000259" key="7">
    <source>
        <dbReference type="PROSITE" id="PS51671"/>
    </source>
</evidence>
<dbReference type="InterPro" id="IPR013546">
    <property type="entry name" value="PII_UdlTrfase/GS_AdlTrfase"/>
</dbReference>
<dbReference type="SUPFAM" id="SSF81301">
    <property type="entry name" value="Nucleotidyltransferase"/>
    <property type="match status" value="1"/>
</dbReference>
<dbReference type="InterPro" id="IPR010043">
    <property type="entry name" value="UTase/UR"/>
</dbReference>
<protein>
    <submittedName>
        <fullName evidence="9">Uridylyltransferase</fullName>
        <ecNumber evidence="9">2.7.7.59</ecNumber>
    </submittedName>
</protein>
<feature type="domain" description="ACT" evidence="7">
    <location>
        <begin position="668"/>
        <end position="745"/>
    </location>
</feature>
<dbReference type="InterPro" id="IPR006674">
    <property type="entry name" value="HD_domain"/>
</dbReference>
<gene>
    <name evidence="9" type="ORF">ASZ90_005087</name>
</gene>
<dbReference type="PROSITE" id="PS51671">
    <property type="entry name" value="ACT"/>
    <property type="match status" value="2"/>
</dbReference>
<keyword evidence="3" id="KW-0677">Repeat</keyword>
<dbReference type="InterPro" id="IPR045865">
    <property type="entry name" value="ACT-like_dom_sf"/>
</dbReference>
<evidence type="ECO:0000259" key="8">
    <source>
        <dbReference type="PROSITE" id="PS51831"/>
    </source>
</evidence>
<evidence type="ECO:0000256" key="2">
    <source>
        <dbReference type="ARBA" id="ARBA00022695"/>
    </source>
</evidence>
<accession>A0A0W8FW11</accession>